<dbReference type="Pfam" id="PF07679">
    <property type="entry name" value="I-set"/>
    <property type="match status" value="1"/>
</dbReference>
<feature type="disulfide bond" evidence="3">
    <location>
        <begin position="317"/>
        <end position="326"/>
    </location>
</feature>
<dbReference type="PROSITE" id="PS50835">
    <property type="entry name" value="IG_LIKE"/>
    <property type="match status" value="1"/>
</dbReference>
<dbReference type="InterPro" id="IPR013783">
    <property type="entry name" value="Ig-like_fold"/>
</dbReference>
<dbReference type="GO" id="GO:0050808">
    <property type="term" value="P:synapse organization"/>
    <property type="evidence" value="ECO:0007669"/>
    <property type="project" value="TreeGrafter"/>
</dbReference>
<dbReference type="Gene3D" id="2.10.25.10">
    <property type="entry name" value="Laminin"/>
    <property type="match status" value="1"/>
</dbReference>
<evidence type="ECO:0000259" key="7">
    <source>
        <dbReference type="PROSITE" id="PS50026"/>
    </source>
</evidence>
<dbReference type="InterPro" id="IPR050958">
    <property type="entry name" value="Cell_Adh-Cytoskel_Orgn"/>
</dbReference>
<keyword evidence="1 6" id="KW-0732">Signal</keyword>
<dbReference type="WBParaSite" id="MCU_011923-RB">
    <property type="protein sequence ID" value="MCU_011923-RB"/>
    <property type="gene ID" value="MCU_011923"/>
</dbReference>
<evidence type="ECO:0000256" key="1">
    <source>
        <dbReference type="ARBA" id="ARBA00022729"/>
    </source>
</evidence>
<keyword evidence="5" id="KW-0472">Membrane</keyword>
<feature type="domain" description="Ig-like" evidence="8">
    <location>
        <begin position="172"/>
        <end position="269"/>
    </location>
</feature>
<dbReference type="SMART" id="SM00408">
    <property type="entry name" value="IGc2"/>
    <property type="match status" value="1"/>
</dbReference>
<dbReference type="PANTHER" id="PTHR45080:SF8">
    <property type="entry name" value="IG-LIKE DOMAIN-CONTAINING PROTEIN"/>
    <property type="match status" value="1"/>
</dbReference>
<keyword evidence="3" id="KW-0245">EGF-like domain</keyword>
<dbReference type="GO" id="GO:0005886">
    <property type="term" value="C:plasma membrane"/>
    <property type="evidence" value="ECO:0007669"/>
    <property type="project" value="TreeGrafter"/>
</dbReference>
<dbReference type="InterPro" id="IPR003598">
    <property type="entry name" value="Ig_sub2"/>
</dbReference>
<evidence type="ECO:0000256" key="3">
    <source>
        <dbReference type="PROSITE-ProRule" id="PRU00076"/>
    </source>
</evidence>
<sequence>MLLLCTVLLCVSLHTHPINGGPPSRCDATPSANDLEPYLVNSPIVAHARLQEIVPLGERLRQAQGFEFDLVAHITKIINKPPSLQVPTRIVVRRFFIPPPNTTDPYWRQRFGCLEFFQPNAKFTFMIAETAESVFHAGSSLPVFALTGPLIPYDSKLNVKIFESLCKSCDAPKVNSFQTQTVPFGGNFNTTCIAEGNPLPDVMWFKGAYPVDLVFNGRGLRVDIIQLSNSIRHAILEIENLILLDNGDYTCKASNVLGIAQSVLKLRVTTAGVPPSKQEDAMDSRDFEPCPPAENHCFNGGECYVRKTDPLVRKCNCKEAFMGDQCQFRTSGIAYIAVFSTKSTDQVSNFWLQVILQSVLITVFGLLVVIIIFIFRCKDQRLRRNRKIMRILEGRNSDVLCKSQYVQVNTIDPPPPPIKNTRFLSRQSQHQQTPSLAPLLPQTPHYARLPNNVFDFNLGPPASPSVGNKTFRDDSLTRPRITSLQQPQHLGLQVGTLDPIEEHESIGEFDQQPPPSRQTQYL</sequence>
<keyword evidence="5" id="KW-0812">Transmembrane</keyword>
<dbReference type="InterPro" id="IPR000742">
    <property type="entry name" value="EGF"/>
</dbReference>
<evidence type="ECO:0000256" key="4">
    <source>
        <dbReference type="SAM" id="MobiDB-lite"/>
    </source>
</evidence>
<name>A0A5K3FYV2_MESCO</name>
<dbReference type="InterPro" id="IPR013098">
    <property type="entry name" value="Ig_I-set"/>
</dbReference>
<feature type="region of interest" description="Disordered" evidence="4">
    <location>
        <begin position="503"/>
        <end position="522"/>
    </location>
</feature>
<dbReference type="Gene3D" id="2.60.40.10">
    <property type="entry name" value="Immunoglobulins"/>
    <property type="match status" value="1"/>
</dbReference>
<feature type="chain" id="PRO_5024281906" evidence="6">
    <location>
        <begin position="21"/>
        <end position="522"/>
    </location>
</feature>
<evidence type="ECO:0000256" key="5">
    <source>
        <dbReference type="SAM" id="Phobius"/>
    </source>
</evidence>
<feature type="signal peptide" evidence="6">
    <location>
        <begin position="1"/>
        <end position="20"/>
    </location>
</feature>
<dbReference type="GO" id="GO:0008046">
    <property type="term" value="F:axon guidance receptor activity"/>
    <property type="evidence" value="ECO:0007669"/>
    <property type="project" value="TreeGrafter"/>
</dbReference>
<dbReference type="SUPFAM" id="SSF48726">
    <property type="entry name" value="Immunoglobulin"/>
    <property type="match status" value="1"/>
</dbReference>
<reference evidence="9" key="1">
    <citation type="submission" date="2019-11" db="UniProtKB">
        <authorList>
            <consortium name="WormBaseParasite"/>
        </authorList>
    </citation>
    <scope>IDENTIFICATION</scope>
</reference>
<evidence type="ECO:0000256" key="2">
    <source>
        <dbReference type="ARBA" id="ARBA00023157"/>
    </source>
</evidence>
<dbReference type="PANTHER" id="PTHR45080">
    <property type="entry name" value="CONTACTIN 5"/>
    <property type="match status" value="1"/>
</dbReference>
<dbReference type="GO" id="GO:0007156">
    <property type="term" value="P:homophilic cell adhesion via plasma membrane adhesion molecules"/>
    <property type="evidence" value="ECO:0007669"/>
    <property type="project" value="TreeGrafter"/>
</dbReference>
<dbReference type="PROSITE" id="PS00022">
    <property type="entry name" value="EGF_1"/>
    <property type="match status" value="1"/>
</dbReference>
<keyword evidence="2 3" id="KW-1015">Disulfide bond</keyword>
<proteinExistence type="predicted"/>
<dbReference type="InterPro" id="IPR003599">
    <property type="entry name" value="Ig_sub"/>
</dbReference>
<keyword evidence="5" id="KW-1133">Transmembrane helix</keyword>
<dbReference type="PROSITE" id="PS50026">
    <property type="entry name" value="EGF_3"/>
    <property type="match status" value="1"/>
</dbReference>
<dbReference type="SUPFAM" id="SSF57196">
    <property type="entry name" value="EGF/Laminin"/>
    <property type="match status" value="1"/>
</dbReference>
<dbReference type="AlphaFoldDB" id="A0A5K3FYV2"/>
<comment type="caution">
    <text evidence="3">Lacks conserved residue(s) required for the propagation of feature annotation.</text>
</comment>
<dbReference type="GO" id="GO:0030424">
    <property type="term" value="C:axon"/>
    <property type="evidence" value="ECO:0007669"/>
    <property type="project" value="TreeGrafter"/>
</dbReference>
<evidence type="ECO:0000256" key="6">
    <source>
        <dbReference type="SAM" id="SignalP"/>
    </source>
</evidence>
<evidence type="ECO:0000259" key="8">
    <source>
        <dbReference type="PROSITE" id="PS50835"/>
    </source>
</evidence>
<dbReference type="SMART" id="SM00409">
    <property type="entry name" value="IG"/>
    <property type="match status" value="1"/>
</dbReference>
<accession>A0A5K3FYV2</accession>
<dbReference type="InterPro" id="IPR036179">
    <property type="entry name" value="Ig-like_dom_sf"/>
</dbReference>
<protein>
    <submittedName>
        <fullName evidence="9">Ig-like domain-containing protein</fullName>
    </submittedName>
</protein>
<dbReference type="InterPro" id="IPR007110">
    <property type="entry name" value="Ig-like_dom"/>
</dbReference>
<feature type="transmembrane region" description="Helical" evidence="5">
    <location>
        <begin position="350"/>
        <end position="375"/>
    </location>
</feature>
<organism evidence="9">
    <name type="scientific">Mesocestoides corti</name>
    <name type="common">Flatworm</name>
    <dbReference type="NCBI Taxonomy" id="53468"/>
    <lineage>
        <taxon>Eukaryota</taxon>
        <taxon>Metazoa</taxon>
        <taxon>Spiralia</taxon>
        <taxon>Lophotrochozoa</taxon>
        <taxon>Platyhelminthes</taxon>
        <taxon>Cestoda</taxon>
        <taxon>Eucestoda</taxon>
        <taxon>Cyclophyllidea</taxon>
        <taxon>Mesocestoididae</taxon>
        <taxon>Mesocestoides</taxon>
    </lineage>
</organism>
<evidence type="ECO:0000313" key="9">
    <source>
        <dbReference type="WBParaSite" id="MCU_011923-RB"/>
    </source>
</evidence>
<dbReference type="GO" id="GO:0043025">
    <property type="term" value="C:neuronal cell body"/>
    <property type="evidence" value="ECO:0007669"/>
    <property type="project" value="TreeGrafter"/>
</dbReference>
<feature type="domain" description="EGF-like" evidence="7">
    <location>
        <begin position="286"/>
        <end position="327"/>
    </location>
</feature>